<feature type="domain" description="CHAT" evidence="1">
    <location>
        <begin position="4"/>
        <end position="105"/>
    </location>
</feature>
<dbReference type="Proteomes" id="UP001159405">
    <property type="component" value="Unassembled WGS sequence"/>
</dbReference>
<protein>
    <recommendedName>
        <fullName evidence="1">CHAT domain-containing protein</fullName>
    </recommendedName>
</protein>
<keyword evidence="3" id="KW-1185">Reference proteome</keyword>
<accession>A0ABN8QU39</accession>
<comment type="caution">
    <text evidence="2">The sequence shown here is derived from an EMBL/GenBank/DDBJ whole genome shotgun (WGS) entry which is preliminary data.</text>
</comment>
<evidence type="ECO:0000313" key="3">
    <source>
        <dbReference type="Proteomes" id="UP001159405"/>
    </source>
</evidence>
<dbReference type="Pfam" id="PF12770">
    <property type="entry name" value="CHAT"/>
    <property type="match status" value="1"/>
</dbReference>
<proteinExistence type="predicted"/>
<dbReference type="PANTHER" id="PTHR10098">
    <property type="entry name" value="RAPSYN-RELATED"/>
    <property type="match status" value="1"/>
</dbReference>
<name>A0ABN8QU39_9CNID</name>
<evidence type="ECO:0000313" key="2">
    <source>
        <dbReference type="EMBL" id="CAH3170568.1"/>
    </source>
</evidence>
<dbReference type="PANTHER" id="PTHR10098:SF106">
    <property type="entry name" value="TETRATRICOPEPTIDE REPEAT PROTEIN 28-LIKE PROTEIN"/>
    <property type="match status" value="1"/>
</dbReference>
<organism evidence="2 3">
    <name type="scientific">Porites lobata</name>
    <dbReference type="NCBI Taxonomy" id="104759"/>
    <lineage>
        <taxon>Eukaryota</taxon>
        <taxon>Metazoa</taxon>
        <taxon>Cnidaria</taxon>
        <taxon>Anthozoa</taxon>
        <taxon>Hexacorallia</taxon>
        <taxon>Scleractinia</taxon>
        <taxon>Fungiina</taxon>
        <taxon>Poritidae</taxon>
        <taxon>Porites</taxon>
    </lineage>
</organism>
<dbReference type="EMBL" id="CALNXK010000156">
    <property type="protein sequence ID" value="CAH3170568.1"/>
    <property type="molecule type" value="Genomic_DNA"/>
</dbReference>
<dbReference type="InterPro" id="IPR024983">
    <property type="entry name" value="CHAT_dom"/>
</dbReference>
<gene>
    <name evidence="2" type="ORF">PLOB_00010807</name>
</gene>
<evidence type="ECO:0000259" key="1">
    <source>
        <dbReference type="Pfam" id="PF12770"/>
    </source>
</evidence>
<sequence>METGEIALAPDNGEMDFILTMKDVKGVQIRARLVVLSCCHIAHGEIKAEGVVGIARAFLGAGARSVLVSLWAIEFMKIFYHHLLKGESASEALNQATNYMRESEEFGADKY</sequence>
<reference evidence="2 3" key="1">
    <citation type="submission" date="2022-05" db="EMBL/GenBank/DDBJ databases">
        <authorList>
            <consortium name="Genoscope - CEA"/>
            <person name="William W."/>
        </authorList>
    </citation>
    <scope>NUCLEOTIDE SEQUENCE [LARGE SCALE GENOMIC DNA]</scope>
</reference>